<dbReference type="Pfam" id="PF24491">
    <property type="entry name" value="DUF7586"/>
    <property type="match status" value="1"/>
</dbReference>
<dbReference type="InterPro" id="IPR001466">
    <property type="entry name" value="Beta-lactam-related"/>
</dbReference>
<protein>
    <submittedName>
        <fullName evidence="3">Beta-lactamase family protein</fullName>
    </submittedName>
</protein>
<evidence type="ECO:0000259" key="1">
    <source>
        <dbReference type="Pfam" id="PF00144"/>
    </source>
</evidence>
<proteinExistence type="predicted"/>
<evidence type="ECO:0000259" key="2">
    <source>
        <dbReference type="Pfam" id="PF24491"/>
    </source>
</evidence>
<organism evidence="3 4">
    <name type="scientific">Streptomyces buecherae</name>
    <dbReference type="NCBI Taxonomy" id="2763006"/>
    <lineage>
        <taxon>Bacteria</taxon>
        <taxon>Bacillati</taxon>
        <taxon>Actinomycetota</taxon>
        <taxon>Actinomycetes</taxon>
        <taxon>Kitasatosporales</taxon>
        <taxon>Streptomycetaceae</taxon>
        <taxon>Streptomyces</taxon>
    </lineage>
</organism>
<dbReference type="EMBL" id="CP054929">
    <property type="protein sequence ID" value="QKW51157.1"/>
    <property type="molecule type" value="Genomic_DNA"/>
</dbReference>
<accession>A0A7H8N9E6</accession>
<name>A0A7H8N9E6_9ACTN</name>
<evidence type="ECO:0000313" key="4">
    <source>
        <dbReference type="Proteomes" id="UP000509303"/>
    </source>
</evidence>
<dbReference type="InterPro" id="IPR050491">
    <property type="entry name" value="AmpC-like"/>
</dbReference>
<evidence type="ECO:0000313" key="3">
    <source>
        <dbReference type="EMBL" id="QKW51157.1"/>
    </source>
</evidence>
<dbReference type="SUPFAM" id="SSF56601">
    <property type="entry name" value="beta-lactamase/transpeptidase-like"/>
    <property type="match status" value="1"/>
</dbReference>
<dbReference type="PANTHER" id="PTHR46825">
    <property type="entry name" value="D-ALANYL-D-ALANINE-CARBOXYPEPTIDASE/ENDOPEPTIDASE AMPH"/>
    <property type="match status" value="1"/>
</dbReference>
<keyword evidence="4" id="KW-1185">Reference proteome</keyword>
<dbReference type="Gene3D" id="3.40.710.10">
    <property type="entry name" value="DD-peptidase/beta-lactamase superfamily"/>
    <property type="match status" value="1"/>
</dbReference>
<dbReference type="InterPro" id="IPR056008">
    <property type="entry name" value="DUF7586"/>
</dbReference>
<dbReference type="AlphaFoldDB" id="A0A7H8N9E6"/>
<dbReference type="InterPro" id="IPR012338">
    <property type="entry name" value="Beta-lactam/transpept-like"/>
</dbReference>
<feature type="domain" description="DUF7586" evidence="2">
    <location>
        <begin position="363"/>
        <end position="454"/>
    </location>
</feature>
<dbReference type="Pfam" id="PF00144">
    <property type="entry name" value="Beta-lactamase"/>
    <property type="match status" value="1"/>
</dbReference>
<dbReference type="PANTHER" id="PTHR46825:SF7">
    <property type="entry name" value="D-ALANYL-D-ALANINE CARBOXYPEPTIDASE"/>
    <property type="match status" value="1"/>
</dbReference>
<dbReference type="RefSeq" id="WP_176162882.1">
    <property type="nucleotide sequence ID" value="NZ_CP054929.1"/>
</dbReference>
<reference evidence="3 4" key="1">
    <citation type="submission" date="2020-06" db="EMBL/GenBank/DDBJ databases">
        <title>Genome mining for natural products.</title>
        <authorList>
            <person name="Zhang B."/>
            <person name="Shi J."/>
            <person name="Ge H."/>
        </authorList>
    </citation>
    <scope>NUCLEOTIDE SEQUENCE [LARGE SCALE GENOMIC DNA]</scope>
    <source>
        <strain evidence="3 4">NA00687</strain>
    </source>
</reference>
<gene>
    <name evidence="3" type="ORF">HUT08_18250</name>
</gene>
<sequence>MTETTPFDELLPATRRALLHRLAVGQAEGRTPSLVGAVVRDGQLVWSGARSALADQVPDADTQYRIGSITKSLVAVLVMRLRDEGLLDLADPIRAHLADRLAAEGADPSVGDATIAQLLAHRSGLAAEAPGPWWERTPGELRPELGDVFGERPHRHPAGHTFHYSNPGYALLGALVEQLRGAPWDEVLRREVLVPLGMTRTSATPEAPHANGWAVHPWADVMQREAVEDMGVMGPAGQLWSTAADLARYVAFLARGDDRVLSAATLAEMRRPANAPEGAAWDDSYGLGLQVIRRDGRLLFGHTGSMPGFLSTVWVSPDENLAGVALANATSGPSIATLVADLIGIVAQHEPPIPEPWRPLPDVDSELLALTGAWYWGTTPFLLRLRAERWLELAPLRGGGRGSRFRPEPDGTWIGLDGYYAGETLRVVRTEQPTHTGATDPETHLDLGTFVFSRKPYEPAESVPGTLDPEGWRGF</sequence>
<dbReference type="Proteomes" id="UP000509303">
    <property type="component" value="Chromosome"/>
</dbReference>
<feature type="domain" description="Beta-lactamase-related" evidence="1">
    <location>
        <begin position="25"/>
        <end position="344"/>
    </location>
</feature>